<dbReference type="OMA" id="HRIHSSD"/>
<accession>A0A158QMA3</accession>
<name>A0A158QMA3_HAEPC</name>
<dbReference type="InterPro" id="IPR008383">
    <property type="entry name" value="API5"/>
</dbReference>
<reference evidence="3 4" key="2">
    <citation type="submission" date="2018-11" db="EMBL/GenBank/DDBJ databases">
        <authorList>
            <consortium name="Pathogen Informatics"/>
        </authorList>
    </citation>
    <scope>NUCLEOTIDE SEQUENCE [LARGE SCALE GENOMIC DNA]</scope>
    <source>
        <strain evidence="3 4">MHpl1</strain>
    </source>
</reference>
<comment type="similarity">
    <text evidence="1">Belongs to the API5 family.</text>
</comment>
<organism evidence="5">
    <name type="scientific">Haemonchus placei</name>
    <name type="common">Barber's pole worm</name>
    <dbReference type="NCBI Taxonomy" id="6290"/>
    <lineage>
        <taxon>Eukaryota</taxon>
        <taxon>Metazoa</taxon>
        <taxon>Ecdysozoa</taxon>
        <taxon>Nematoda</taxon>
        <taxon>Chromadorea</taxon>
        <taxon>Rhabditida</taxon>
        <taxon>Rhabditina</taxon>
        <taxon>Rhabditomorpha</taxon>
        <taxon>Strongyloidea</taxon>
        <taxon>Trichostrongylidae</taxon>
        <taxon>Haemonchus</taxon>
    </lineage>
</organism>
<dbReference type="AlphaFoldDB" id="A0A158QMA3"/>
<dbReference type="STRING" id="6290.A0A158QMA3"/>
<evidence type="ECO:0000256" key="2">
    <source>
        <dbReference type="ARBA" id="ARBA00022703"/>
    </source>
</evidence>
<dbReference type="PANTHER" id="PTHR12758">
    <property type="entry name" value="APOPTOSIS INHIBITOR 5-RELATED"/>
    <property type="match status" value="1"/>
</dbReference>
<keyword evidence="4" id="KW-1185">Reference proteome</keyword>
<dbReference type="Pfam" id="PF05918">
    <property type="entry name" value="API5"/>
    <property type="match status" value="1"/>
</dbReference>
<dbReference type="PANTHER" id="PTHR12758:SF19">
    <property type="entry name" value="APOPTOSIS INHIBITOR 5"/>
    <property type="match status" value="1"/>
</dbReference>
<dbReference type="OrthoDB" id="19224at2759"/>
<evidence type="ECO:0000313" key="3">
    <source>
        <dbReference type="EMBL" id="VDO33707.1"/>
    </source>
</evidence>
<dbReference type="GO" id="GO:0003723">
    <property type="term" value="F:RNA binding"/>
    <property type="evidence" value="ECO:0007669"/>
    <property type="project" value="TreeGrafter"/>
</dbReference>
<dbReference type="WBParaSite" id="HPLM_0000805301-mRNA-1">
    <property type="protein sequence ID" value="HPLM_0000805301-mRNA-1"/>
    <property type="gene ID" value="HPLM_0000805301"/>
</dbReference>
<dbReference type="InterPro" id="IPR016024">
    <property type="entry name" value="ARM-type_fold"/>
</dbReference>
<dbReference type="GO" id="GO:0006915">
    <property type="term" value="P:apoptotic process"/>
    <property type="evidence" value="ECO:0007669"/>
    <property type="project" value="UniProtKB-KW"/>
</dbReference>
<evidence type="ECO:0000313" key="4">
    <source>
        <dbReference type="Proteomes" id="UP000268014"/>
    </source>
</evidence>
<evidence type="ECO:0000256" key="1">
    <source>
        <dbReference type="ARBA" id="ARBA00009515"/>
    </source>
</evidence>
<sequence>MFDESVVFFIDVVDNGNFKFTRNWIEMVPVDDSADFQLCIDAIKDQDVSVKKLAIQIVIRFFDDFPDKGAVALNTLMSQLKDPNIEVQKLVIKVLPSTCSLHEDYVDQVGDVLAQLLSISDKQESLLVRKSLYSILVKYPKATVLAIYKAVTKAESNEDKLIMLQFMDEKVVRIHGELTPFMKELIAEVYRKMLVSSTPEEVEVILRFIAKSRQITEHEKQLTFRAAMSSLVEEGVKLDQVQTFLQRKDIADCYELNEIVKNVVKIVLILHSVDRSYIMPAKMTDYLFSKFDKLHRIHSSDRKDIMKDMLPIPSVSGAILDSDYVKEDSKNEWDIEFSELELVSIVVYNILQRSPVIAEKLLSMSGVWKPRFQYLVNVIRVYTRCLKKKLDNEAETEEEDNTMNIKLLRAANNVGLIANCFLVNICDLHVKILPSWIVRKRRVAPNFLNVQSDLLSKRNVAGHVPYGSVL</sequence>
<evidence type="ECO:0000313" key="5">
    <source>
        <dbReference type="WBParaSite" id="HPLM_0000805301-mRNA-1"/>
    </source>
</evidence>
<gene>
    <name evidence="3" type="ORF">HPLM_LOCUS8045</name>
</gene>
<dbReference type="EMBL" id="UZAF01016773">
    <property type="protein sequence ID" value="VDO33707.1"/>
    <property type="molecule type" value="Genomic_DNA"/>
</dbReference>
<dbReference type="Gene3D" id="1.25.10.10">
    <property type="entry name" value="Leucine-rich Repeat Variant"/>
    <property type="match status" value="1"/>
</dbReference>
<reference evidence="5" key="1">
    <citation type="submission" date="2016-04" db="UniProtKB">
        <authorList>
            <consortium name="WormBaseParasite"/>
        </authorList>
    </citation>
    <scope>IDENTIFICATION</scope>
</reference>
<dbReference type="SUPFAM" id="SSF48371">
    <property type="entry name" value="ARM repeat"/>
    <property type="match status" value="1"/>
</dbReference>
<dbReference type="InterPro" id="IPR011989">
    <property type="entry name" value="ARM-like"/>
</dbReference>
<proteinExistence type="inferred from homology"/>
<protein>
    <submittedName>
        <fullName evidence="5">Apoptosis inhibitor 5</fullName>
    </submittedName>
</protein>
<keyword evidence="2" id="KW-0053">Apoptosis</keyword>
<dbReference type="GO" id="GO:0005634">
    <property type="term" value="C:nucleus"/>
    <property type="evidence" value="ECO:0007669"/>
    <property type="project" value="TreeGrafter"/>
</dbReference>
<dbReference type="Proteomes" id="UP000268014">
    <property type="component" value="Unassembled WGS sequence"/>
</dbReference>